<evidence type="ECO:0000313" key="7">
    <source>
        <dbReference type="EMBL" id="QNT59928.1"/>
    </source>
</evidence>
<evidence type="ECO:0000256" key="3">
    <source>
        <dbReference type="ARBA" id="ARBA00022989"/>
    </source>
</evidence>
<feature type="transmembrane region" description="Helical" evidence="5">
    <location>
        <begin position="398"/>
        <end position="414"/>
    </location>
</feature>
<evidence type="ECO:0000256" key="1">
    <source>
        <dbReference type="ARBA" id="ARBA00004141"/>
    </source>
</evidence>
<dbReference type="Pfam" id="PF04932">
    <property type="entry name" value="Wzy_C"/>
    <property type="match status" value="1"/>
</dbReference>
<feature type="domain" description="O-antigen ligase-related" evidence="6">
    <location>
        <begin position="199"/>
        <end position="351"/>
    </location>
</feature>
<evidence type="ECO:0000256" key="2">
    <source>
        <dbReference type="ARBA" id="ARBA00022692"/>
    </source>
</evidence>
<dbReference type="PANTHER" id="PTHR37422:SF13">
    <property type="entry name" value="LIPOPOLYSACCHARIDE BIOSYNTHESIS PROTEIN PA4999-RELATED"/>
    <property type="match status" value="1"/>
</dbReference>
<sequence length="432" mass="48854">MKIKSQNLYIFMIYGMLCAYMAGPMLSFLAGVPRIDNPLSMVFVLSTLMIAFFENKRFNSTIAFTLLSLAVMAGWASIHFFISSLTASNYADLTFFITVPCFFYLLQSILLHHPNRLQFIRRLILVMTLFISVPPVFELLAGIPLVKGDEVIALESGVIKGLFFNPNNLGTTALCFAPAVLFFFNLQSRSSKDTLTGWLLFLLLGFIIIISASRTATMLYLLLFLGNLMYRGNALITFIAVFLAAVGLYSVPTEWIKEFLLSLYGNPFLENISSRLYLFLFDLESDNSVSYRQEIYHYFWNHPPLLITGYGPKNFQEYFGGHLSGSLGFNNPHSFIIELYLGFGVISLLGFAGYVAAYTAALISARLDNRQRFFGLFCMVVFLIGGFIPSSILRLPFIWLPCILILIDTVYRFTPAHAPPYRYRPYSAANRQ</sequence>
<comment type="subcellular location">
    <subcellularLocation>
        <location evidence="1">Membrane</location>
        <topology evidence="1">Multi-pass membrane protein</topology>
    </subcellularLocation>
</comment>
<keyword evidence="3 5" id="KW-1133">Transmembrane helix</keyword>
<evidence type="ECO:0000256" key="5">
    <source>
        <dbReference type="SAM" id="Phobius"/>
    </source>
</evidence>
<feature type="transmembrane region" description="Helical" evidence="5">
    <location>
        <begin position="166"/>
        <end position="186"/>
    </location>
</feature>
<evidence type="ECO:0000256" key="4">
    <source>
        <dbReference type="ARBA" id="ARBA00023136"/>
    </source>
</evidence>
<dbReference type="EMBL" id="CP060414">
    <property type="protein sequence ID" value="QNT59928.1"/>
    <property type="molecule type" value="Genomic_DNA"/>
</dbReference>
<gene>
    <name evidence="7" type="ORF">H7A79_1732</name>
</gene>
<protein>
    <submittedName>
        <fullName evidence="7">O-antigen ligase like membrane family protein</fullName>
    </submittedName>
</protein>
<organism evidence="7 8">
    <name type="scientific">Neisseria musculi</name>
    <dbReference type="NCBI Taxonomy" id="1815583"/>
    <lineage>
        <taxon>Bacteria</taxon>
        <taxon>Pseudomonadati</taxon>
        <taxon>Pseudomonadota</taxon>
        <taxon>Betaproteobacteria</taxon>
        <taxon>Neisseriales</taxon>
        <taxon>Neisseriaceae</taxon>
        <taxon>Neisseria</taxon>
    </lineage>
</organism>
<dbReference type="InterPro" id="IPR007016">
    <property type="entry name" value="O-antigen_ligase-rel_domated"/>
</dbReference>
<feature type="transmembrane region" description="Helical" evidence="5">
    <location>
        <begin position="94"/>
        <end position="111"/>
    </location>
</feature>
<feature type="transmembrane region" description="Helical" evidence="5">
    <location>
        <begin position="228"/>
        <end position="251"/>
    </location>
</feature>
<feature type="transmembrane region" description="Helical" evidence="5">
    <location>
        <begin position="7"/>
        <end position="32"/>
    </location>
</feature>
<proteinExistence type="predicted"/>
<dbReference type="Proteomes" id="UP000516412">
    <property type="component" value="Chromosome"/>
</dbReference>
<name>A0A7H1ME63_9NEIS</name>
<feature type="transmembrane region" description="Helical" evidence="5">
    <location>
        <begin position="263"/>
        <end position="281"/>
    </location>
</feature>
<dbReference type="GO" id="GO:0016874">
    <property type="term" value="F:ligase activity"/>
    <property type="evidence" value="ECO:0007669"/>
    <property type="project" value="UniProtKB-KW"/>
</dbReference>
<reference evidence="7" key="1">
    <citation type="submission" date="2024-06" db="EMBL/GenBank/DDBJ databases">
        <title>Complete Genome Sequence of mouse commensal type strain Neisseria musculi.</title>
        <authorList>
            <person name="Thapa E."/>
            <person name="Aluvathingal J."/>
            <person name="Nadendla S."/>
            <person name="Mehta A."/>
            <person name="Tettelin H."/>
            <person name="Weyand N.J."/>
        </authorList>
    </citation>
    <scope>NUCLEOTIDE SEQUENCE</scope>
    <source>
        <strain evidence="7">NW831</strain>
    </source>
</reference>
<accession>A0A7H1ME63</accession>
<dbReference type="KEGG" id="nmus:H7A79_1732"/>
<feature type="transmembrane region" description="Helical" evidence="5">
    <location>
        <begin position="373"/>
        <end position="392"/>
    </location>
</feature>
<dbReference type="InterPro" id="IPR051533">
    <property type="entry name" value="WaaL-like"/>
</dbReference>
<feature type="transmembrane region" description="Helical" evidence="5">
    <location>
        <begin position="62"/>
        <end position="82"/>
    </location>
</feature>
<evidence type="ECO:0000313" key="8">
    <source>
        <dbReference type="Proteomes" id="UP000516412"/>
    </source>
</evidence>
<dbReference type="PANTHER" id="PTHR37422">
    <property type="entry name" value="TEICHURONIC ACID BIOSYNTHESIS PROTEIN TUAE"/>
    <property type="match status" value="1"/>
</dbReference>
<evidence type="ECO:0000259" key="6">
    <source>
        <dbReference type="Pfam" id="PF04932"/>
    </source>
</evidence>
<dbReference type="AlphaFoldDB" id="A0A7H1ME63"/>
<keyword evidence="7" id="KW-0436">Ligase</keyword>
<feature type="transmembrane region" description="Helical" evidence="5">
    <location>
        <begin position="38"/>
        <end position="55"/>
    </location>
</feature>
<keyword evidence="8" id="KW-1185">Reference proteome</keyword>
<feature type="transmembrane region" description="Helical" evidence="5">
    <location>
        <begin position="339"/>
        <end position="361"/>
    </location>
</feature>
<dbReference type="GO" id="GO:0016020">
    <property type="term" value="C:membrane"/>
    <property type="evidence" value="ECO:0007669"/>
    <property type="project" value="UniProtKB-SubCell"/>
</dbReference>
<keyword evidence="2 5" id="KW-0812">Transmembrane</keyword>
<feature type="transmembrane region" description="Helical" evidence="5">
    <location>
        <begin position="198"/>
        <end position="222"/>
    </location>
</feature>
<feature type="transmembrane region" description="Helical" evidence="5">
    <location>
        <begin position="123"/>
        <end position="146"/>
    </location>
</feature>
<keyword evidence="4 5" id="KW-0472">Membrane</keyword>